<dbReference type="EMBL" id="BK013672">
    <property type="protein sequence ID" value="DAD50947.1"/>
    <property type="molecule type" value="Genomic_RNA"/>
</dbReference>
<dbReference type="RefSeq" id="YP_010769771.1">
    <property type="nucleotide sequence ID" value="NC_074070.1"/>
</dbReference>
<keyword evidence="1" id="KW-0946">Virion</keyword>
<organism evidence="1 2">
    <name type="scientific">ssRNA phage SRR6255733_2</name>
    <dbReference type="NCBI Taxonomy" id="2786498"/>
    <lineage>
        <taxon>Viruses</taxon>
        <taxon>Riboviria</taxon>
        <taxon>Orthornavirae</taxon>
        <taxon>Lenarviricota</taxon>
        <taxon>Leviviricetes</taxon>
        <taxon>Norzivirales</taxon>
        <taxon>Fiersviridae</taxon>
        <taxon>Koteshevirus</taxon>
        <taxon>Koteshevirus caenihabitans</taxon>
        <taxon>Pohtamavirus caenihabitans</taxon>
    </lineage>
</organism>
<reference evidence="1" key="1">
    <citation type="submission" date="2020-09" db="EMBL/GenBank/DDBJ databases">
        <title>Leviviricetes taxonomy.</title>
        <authorList>
            <person name="Stockdale S.R."/>
            <person name="Callanan J."/>
            <person name="Adriaenssens E.M."/>
            <person name="Kuhn J.H."/>
            <person name="Rumnieks J."/>
            <person name="Shkoporov A."/>
            <person name="Draper L.A."/>
            <person name="Ross P."/>
            <person name="Hill C."/>
        </authorList>
    </citation>
    <scope>NUCLEOTIDE SEQUENCE</scope>
</reference>
<dbReference type="KEGG" id="vg:80398882"/>
<keyword evidence="1" id="KW-0167">Capsid protein</keyword>
<evidence type="ECO:0000313" key="1">
    <source>
        <dbReference type="EMBL" id="DAD50947.1"/>
    </source>
</evidence>
<keyword evidence="2" id="KW-1185">Reference proteome</keyword>
<name>A0A8S5L0J2_9VIRU</name>
<dbReference type="GeneID" id="80398882"/>
<accession>A0A8S5L0J2</accession>
<protein>
    <submittedName>
        <fullName evidence="1">Coat protein</fullName>
    </submittedName>
</protein>
<evidence type="ECO:0000313" key="2">
    <source>
        <dbReference type="Proteomes" id="UP000678552"/>
    </source>
</evidence>
<dbReference type="Proteomes" id="UP000678552">
    <property type="component" value="Segment"/>
</dbReference>
<dbReference type="GO" id="GO:0019028">
    <property type="term" value="C:viral capsid"/>
    <property type="evidence" value="ECO:0007669"/>
    <property type="project" value="UniProtKB-KW"/>
</dbReference>
<gene>
    <name evidence="1" type="primary">SRR6255733_2_3</name>
</gene>
<sequence>MPAIANFTVKLADNTTDATFVAKSPSAGDNVPAVWRYDASAAPYNSLKPEMRLTARWNGGKTARRLDLMFVYPSWVTNTTTGVAEKRGAIVATVSVAMPQDLPQIDQDNAAALLGNILDHSLIQNCLTTGYSAT</sequence>
<proteinExistence type="predicted"/>